<feature type="domain" description="Nitrite/Sulfite reductase ferredoxin-like" evidence="15">
    <location>
        <begin position="157"/>
        <end position="224"/>
    </location>
</feature>
<keyword evidence="7" id="KW-0560">Oxidoreductase</keyword>
<keyword evidence="6" id="KW-0479">Metal-binding</keyword>
<comment type="cofactor">
    <cofactor evidence="1">
        <name>siroheme</name>
        <dbReference type="ChEBI" id="CHEBI:60052"/>
    </cofactor>
</comment>
<feature type="compositionally biased region" description="Polar residues" evidence="13">
    <location>
        <begin position="44"/>
        <end position="56"/>
    </location>
</feature>
<dbReference type="Pfam" id="PF03460">
    <property type="entry name" value="NIR_SIR_ferr"/>
    <property type="match status" value="2"/>
</dbReference>
<dbReference type="EC" id="1.7.7.1" evidence="10"/>
<dbReference type="GO" id="GO:0046872">
    <property type="term" value="F:metal ion binding"/>
    <property type="evidence" value="ECO:0007669"/>
    <property type="project" value="UniProtKB-KW"/>
</dbReference>
<dbReference type="Pfam" id="PF01077">
    <property type="entry name" value="NIR_SIR"/>
    <property type="match status" value="2"/>
</dbReference>
<protein>
    <recommendedName>
        <fullName evidence="11">Ferredoxin--nitrite reductase, chloroplastic</fullName>
        <ecNumber evidence="10">1.7.7.1</ecNumber>
    </recommendedName>
</protein>
<evidence type="ECO:0000313" key="17">
    <source>
        <dbReference type="Proteomes" id="UP001530377"/>
    </source>
</evidence>
<comment type="similarity">
    <text evidence="3">Belongs to the nitrite and sulfite reductase 4Fe-4S domain family.</text>
</comment>
<dbReference type="Proteomes" id="UP001530377">
    <property type="component" value="Unassembled WGS sequence"/>
</dbReference>
<evidence type="ECO:0000259" key="14">
    <source>
        <dbReference type="Pfam" id="PF01077"/>
    </source>
</evidence>
<feature type="domain" description="Nitrite/sulphite reductase 4Fe-4S" evidence="14">
    <location>
        <begin position="508"/>
        <end position="612"/>
    </location>
</feature>
<dbReference type="Gene3D" id="3.30.413.10">
    <property type="entry name" value="Sulfite Reductase Hemoprotein, domain 1"/>
    <property type="match status" value="2"/>
</dbReference>
<evidence type="ECO:0000256" key="4">
    <source>
        <dbReference type="ARBA" id="ARBA00022485"/>
    </source>
</evidence>
<evidence type="ECO:0000256" key="12">
    <source>
        <dbReference type="ARBA" id="ARBA00048538"/>
    </source>
</evidence>
<evidence type="ECO:0000256" key="9">
    <source>
        <dbReference type="ARBA" id="ARBA00023014"/>
    </source>
</evidence>
<evidence type="ECO:0000313" key="16">
    <source>
        <dbReference type="EMBL" id="KAL3822558.1"/>
    </source>
</evidence>
<sequence>MISYFQLTQKKKKNKMAGLYNRAVVALLSILATGHAFSPVPPVSSYNHRSTTTIRRPSTAKDEAAEGGGGASMVAYATVDARTGKTTGTSHLSPDAIERASVGNPIEKIKLAKDGTSAFVDVYEYAARLRRGEMTWEEVESSDMNSRLKYAGMLHREKRTPGRFMMRLRVPNGVVCSDHMRFYADCVEKYGEGDGVVDITTRQNVQLRGIGIEDAPDIIDGLHARNQTSFQSALDNVRNVVGSPLAGIDDMEMVDTRELCNAVNDLVSLDPITRTRGNPTWGNLPRKFNVAISGSRDDYAHTHINDVGLVPTPHAVTGEMGFNVVLGGYMSIKRVAESVPSNMWISANRESVVSLTEAILRIFRDEGGRGDRQKARLMWLVERYGVEEFKNAVVREVESYDRGVTIQDAQPGPIEPFVRRELLGVHKQKQVGKSRVGILVPAGRLSATECRQIADLADEYSAGEIRLTVEQNIILPNVDDDKVAALLKEDAVSMDKRLKVNPGFIEGNLVSCTGAQFCGLALIETKSQAEAVAKKLEKLVTVDRPIRIHWTGCPNSCGQVQAADIGIMGGPARKLDKETGKMMAVPGCKIFVGGRIGEDAHLSLEPLKSGIPLDDDSLIPELVTILKNQFGAVDKKLCASVTSSRSL</sequence>
<dbReference type="Gene3D" id="3.90.480.20">
    <property type="match status" value="1"/>
</dbReference>
<evidence type="ECO:0000256" key="6">
    <source>
        <dbReference type="ARBA" id="ARBA00022723"/>
    </source>
</evidence>
<gene>
    <name evidence="16" type="ORF">ACHAXA_007669</name>
</gene>
<keyword evidence="4" id="KW-0004">4Fe-4S</keyword>
<dbReference type="PANTHER" id="PTHR32439:SF0">
    <property type="entry name" value="FERREDOXIN--NITRITE REDUCTASE, CHLOROPLASTIC"/>
    <property type="match status" value="1"/>
</dbReference>
<keyword evidence="9" id="KW-0411">Iron-sulfur</keyword>
<comment type="caution">
    <text evidence="16">The sequence shown here is derived from an EMBL/GenBank/DDBJ whole genome shotgun (WGS) entry which is preliminary data.</text>
</comment>
<dbReference type="PANTHER" id="PTHR32439">
    <property type="entry name" value="FERREDOXIN--NITRITE REDUCTASE, CHLOROPLASTIC"/>
    <property type="match status" value="1"/>
</dbReference>
<keyword evidence="8" id="KW-0408">Iron</keyword>
<evidence type="ECO:0000256" key="11">
    <source>
        <dbReference type="ARBA" id="ARBA00040459"/>
    </source>
</evidence>
<keyword evidence="5" id="KW-0349">Heme</keyword>
<keyword evidence="17" id="KW-1185">Reference proteome</keyword>
<comment type="catalytic activity">
    <reaction evidence="12">
        <text>6 oxidized [2Fe-2S]-[ferredoxin] + NH4(+) + 2 H2O = nitrite + 6 reduced [2Fe-2S]-[ferredoxin] + 8 H(+)</text>
        <dbReference type="Rhea" id="RHEA:18041"/>
        <dbReference type="Rhea" id="RHEA-COMP:10000"/>
        <dbReference type="Rhea" id="RHEA-COMP:10001"/>
        <dbReference type="ChEBI" id="CHEBI:15377"/>
        <dbReference type="ChEBI" id="CHEBI:15378"/>
        <dbReference type="ChEBI" id="CHEBI:16301"/>
        <dbReference type="ChEBI" id="CHEBI:28938"/>
        <dbReference type="ChEBI" id="CHEBI:33737"/>
        <dbReference type="ChEBI" id="CHEBI:33738"/>
        <dbReference type="EC" id="1.7.7.1"/>
    </reaction>
</comment>
<dbReference type="GO" id="GO:0051539">
    <property type="term" value="F:4 iron, 4 sulfur cluster binding"/>
    <property type="evidence" value="ECO:0007669"/>
    <property type="project" value="UniProtKB-KW"/>
</dbReference>
<evidence type="ECO:0000256" key="3">
    <source>
        <dbReference type="ARBA" id="ARBA00010429"/>
    </source>
</evidence>
<dbReference type="InterPro" id="IPR045854">
    <property type="entry name" value="NO2/SO3_Rdtase_4Fe4S_sf"/>
</dbReference>
<dbReference type="SUPFAM" id="SSF55124">
    <property type="entry name" value="Nitrite/Sulfite reductase N-terminal domain-like"/>
    <property type="match status" value="2"/>
</dbReference>
<evidence type="ECO:0000256" key="13">
    <source>
        <dbReference type="SAM" id="MobiDB-lite"/>
    </source>
</evidence>
<proteinExistence type="inferred from homology"/>
<accession>A0ABD3SDU4</accession>
<evidence type="ECO:0000256" key="5">
    <source>
        <dbReference type="ARBA" id="ARBA00022617"/>
    </source>
</evidence>
<dbReference type="InterPro" id="IPR051329">
    <property type="entry name" value="NIR_SIR_4Fe-4S"/>
</dbReference>
<comment type="pathway">
    <text evidence="2">Nitrogen metabolism; nitrate reduction (assimilation).</text>
</comment>
<dbReference type="PRINTS" id="PR00397">
    <property type="entry name" value="SIROHAEM"/>
</dbReference>
<dbReference type="GO" id="GO:0048307">
    <property type="term" value="F:ferredoxin-nitrite reductase activity"/>
    <property type="evidence" value="ECO:0007669"/>
    <property type="project" value="UniProtKB-EC"/>
</dbReference>
<feature type="domain" description="Nitrite/Sulfite reductase ferredoxin-like" evidence="15">
    <location>
        <begin position="426"/>
        <end position="489"/>
    </location>
</feature>
<dbReference type="AlphaFoldDB" id="A0ABD3SDU4"/>
<reference evidence="16 17" key="1">
    <citation type="submission" date="2024-10" db="EMBL/GenBank/DDBJ databases">
        <title>Updated reference genomes for cyclostephanoid diatoms.</title>
        <authorList>
            <person name="Roberts W.R."/>
            <person name="Alverson A.J."/>
        </authorList>
    </citation>
    <scope>NUCLEOTIDE SEQUENCE [LARGE SCALE GENOMIC DNA]</scope>
    <source>
        <strain evidence="16 17">AJA228-03</strain>
    </source>
</reference>
<evidence type="ECO:0000256" key="8">
    <source>
        <dbReference type="ARBA" id="ARBA00023004"/>
    </source>
</evidence>
<evidence type="ECO:0000256" key="7">
    <source>
        <dbReference type="ARBA" id="ARBA00023002"/>
    </source>
</evidence>
<organism evidence="16 17">
    <name type="scientific">Cyclostephanos tholiformis</name>
    <dbReference type="NCBI Taxonomy" id="382380"/>
    <lineage>
        <taxon>Eukaryota</taxon>
        <taxon>Sar</taxon>
        <taxon>Stramenopiles</taxon>
        <taxon>Ochrophyta</taxon>
        <taxon>Bacillariophyta</taxon>
        <taxon>Coscinodiscophyceae</taxon>
        <taxon>Thalassiosirophycidae</taxon>
        <taxon>Stephanodiscales</taxon>
        <taxon>Stephanodiscaceae</taxon>
        <taxon>Cyclostephanos</taxon>
    </lineage>
</organism>
<dbReference type="InterPro" id="IPR006066">
    <property type="entry name" value="NO2/SO3_Rdtase_FeS/sirohaem_BS"/>
</dbReference>
<feature type="region of interest" description="Disordered" evidence="13">
    <location>
        <begin position="43"/>
        <end position="67"/>
    </location>
</feature>
<dbReference type="InterPro" id="IPR036136">
    <property type="entry name" value="Nit/Sulf_reduc_fer-like_dom_sf"/>
</dbReference>
<evidence type="ECO:0000259" key="15">
    <source>
        <dbReference type="Pfam" id="PF03460"/>
    </source>
</evidence>
<evidence type="ECO:0000256" key="1">
    <source>
        <dbReference type="ARBA" id="ARBA00001929"/>
    </source>
</evidence>
<dbReference type="PROSITE" id="PS00365">
    <property type="entry name" value="NIR_SIR"/>
    <property type="match status" value="1"/>
</dbReference>
<feature type="domain" description="Nitrite/sulphite reductase 4Fe-4S" evidence="14">
    <location>
        <begin position="235"/>
        <end position="396"/>
    </location>
</feature>
<dbReference type="InterPro" id="IPR005117">
    <property type="entry name" value="NiRdtase/SiRdtase_haem-b_fer"/>
</dbReference>
<evidence type="ECO:0000256" key="10">
    <source>
        <dbReference type="ARBA" id="ARBA00038893"/>
    </source>
</evidence>
<dbReference type="SUPFAM" id="SSF56014">
    <property type="entry name" value="Nitrite and sulphite reductase 4Fe-4S domain-like"/>
    <property type="match status" value="2"/>
</dbReference>
<evidence type="ECO:0000256" key="2">
    <source>
        <dbReference type="ARBA" id="ARBA00005096"/>
    </source>
</evidence>
<dbReference type="EMBL" id="JALLPB020000062">
    <property type="protein sequence ID" value="KAL3822558.1"/>
    <property type="molecule type" value="Genomic_DNA"/>
</dbReference>
<dbReference type="InterPro" id="IPR006067">
    <property type="entry name" value="NO2/SO3_Rdtase_4Fe4S_dom"/>
</dbReference>
<name>A0ABD3SDU4_9STRA</name>